<dbReference type="Gene3D" id="3.40.50.300">
    <property type="entry name" value="P-loop containing nucleotide triphosphate hydrolases"/>
    <property type="match status" value="1"/>
</dbReference>
<dbReference type="PANTHER" id="PTHR13748">
    <property type="entry name" value="COBW-RELATED"/>
    <property type="match status" value="1"/>
</dbReference>
<dbReference type="Proteomes" id="UP001140949">
    <property type="component" value="Unassembled WGS sequence"/>
</dbReference>
<sequence length="81" mass="9284">MIPLASVLWLDDQLESEVILDSIITVVVAKNIRMMLKEYRDSASFFEAFLQIAFADVVILNKVDLILQEEPGYLHFREGDP</sequence>
<dbReference type="GO" id="GO:0005737">
    <property type="term" value="C:cytoplasm"/>
    <property type="evidence" value="ECO:0007669"/>
    <property type="project" value="TreeGrafter"/>
</dbReference>
<evidence type="ECO:0000313" key="2">
    <source>
        <dbReference type="EMBL" id="KAJ6796381.1"/>
    </source>
</evidence>
<comment type="caution">
    <text evidence="2">The sequence shown here is derived from an EMBL/GenBank/DDBJ whole genome shotgun (WGS) entry which is preliminary data.</text>
</comment>
<accession>A0AAX6DXF3</accession>
<dbReference type="PANTHER" id="PTHR13748:SF31">
    <property type="entry name" value="ZINC-REGULATED GTPASE METALLOPROTEIN ACTIVATOR 1A-RELATED"/>
    <property type="match status" value="1"/>
</dbReference>
<dbReference type="InterPro" id="IPR051316">
    <property type="entry name" value="Zinc-reg_GTPase_activator"/>
</dbReference>
<keyword evidence="3" id="KW-1185">Reference proteome</keyword>
<reference evidence="2" key="2">
    <citation type="submission" date="2023-04" db="EMBL/GenBank/DDBJ databases">
        <authorList>
            <person name="Bruccoleri R.E."/>
            <person name="Oakeley E.J."/>
            <person name="Faust A.-M."/>
            <person name="Dessus-Babus S."/>
            <person name="Altorfer M."/>
            <person name="Burckhardt D."/>
            <person name="Oertli M."/>
            <person name="Naumann U."/>
            <person name="Petersen F."/>
            <person name="Wong J."/>
        </authorList>
    </citation>
    <scope>NUCLEOTIDE SEQUENCE</scope>
    <source>
        <strain evidence="2">GSM-AAB239-AS_SAM_17_03QT</strain>
        <tissue evidence="2">Leaf</tissue>
    </source>
</reference>
<dbReference type="InterPro" id="IPR003495">
    <property type="entry name" value="CobW/HypB/UreG_nucleotide-bd"/>
</dbReference>
<dbReference type="AlphaFoldDB" id="A0AAX6DXF3"/>
<protein>
    <submittedName>
        <fullName evidence="2">COBW domain-containing protein 1 isoform X2</fullName>
    </submittedName>
</protein>
<evidence type="ECO:0000259" key="1">
    <source>
        <dbReference type="Pfam" id="PF02492"/>
    </source>
</evidence>
<gene>
    <name evidence="2" type="ORF">M6B38_222820</name>
</gene>
<reference evidence="2" key="1">
    <citation type="journal article" date="2023" name="GigaByte">
        <title>Genome assembly of the bearded iris, Iris pallida Lam.</title>
        <authorList>
            <person name="Bruccoleri R.E."/>
            <person name="Oakeley E.J."/>
            <person name="Faust A.M.E."/>
            <person name="Altorfer M."/>
            <person name="Dessus-Babus S."/>
            <person name="Burckhardt D."/>
            <person name="Oertli M."/>
            <person name="Naumann U."/>
            <person name="Petersen F."/>
            <person name="Wong J."/>
        </authorList>
    </citation>
    <scope>NUCLEOTIDE SEQUENCE</scope>
    <source>
        <strain evidence="2">GSM-AAB239-AS_SAM_17_03QT</strain>
    </source>
</reference>
<evidence type="ECO:0000313" key="3">
    <source>
        <dbReference type="Proteomes" id="UP001140949"/>
    </source>
</evidence>
<feature type="domain" description="CobW/HypB/UreG nucleotide-binding" evidence="1">
    <location>
        <begin position="3"/>
        <end position="69"/>
    </location>
</feature>
<proteinExistence type="predicted"/>
<organism evidence="2 3">
    <name type="scientific">Iris pallida</name>
    <name type="common">Sweet iris</name>
    <dbReference type="NCBI Taxonomy" id="29817"/>
    <lineage>
        <taxon>Eukaryota</taxon>
        <taxon>Viridiplantae</taxon>
        <taxon>Streptophyta</taxon>
        <taxon>Embryophyta</taxon>
        <taxon>Tracheophyta</taxon>
        <taxon>Spermatophyta</taxon>
        <taxon>Magnoliopsida</taxon>
        <taxon>Liliopsida</taxon>
        <taxon>Asparagales</taxon>
        <taxon>Iridaceae</taxon>
        <taxon>Iridoideae</taxon>
        <taxon>Irideae</taxon>
        <taxon>Iris</taxon>
    </lineage>
</organism>
<name>A0AAX6DXF3_IRIPA</name>
<dbReference type="Pfam" id="PF02492">
    <property type="entry name" value="cobW"/>
    <property type="match status" value="1"/>
</dbReference>
<dbReference type="EMBL" id="JANAVB010041237">
    <property type="protein sequence ID" value="KAJ6796381.1"/>
    <property type="molecule type" value="Genomic_DNA"/>
</dbReference>
<dbReference type="InterPro" id="IPR027417">
    <property type="entry name" value="P-loop_NTPase"/>
</dbReference>